<gene>
    <name evidence="2" type="ORF">O0R46_04965</name>
</gene>
<feature type="transmembrane region" description="Helical" evidence="1">
    <location>
        <begin position="63"/>
        <end position="83"/>
    </location>
</feature>
<reference evidence="2" key="1">
    <citation type="submission" date="2022-12" db="EMBL/GenBank/DDBJ databases">
        <title>Peptostreptococcus.</title>
        <authorList>
            <person name="Lee S.H."/>
        </authorList>
    </citation>
    <scope>NUCLEOTIDE SEQUENCE</scope>
    <source>
        <strain evidence="2">CBA3647</strain>
    </source>
</reference>
<evidence type="ECO:0008006" key="4">
    <source>
        <dbReference type="Google" id="ProtNLM"/>
    </source>
</evidence>
<feature type="transmembrane region" description="Helical" evidence="1">
    <location>
        <begin position="95"/>
        <end position="116"/>
    </location>
</feature>
<keyword evidence="3" id="KW-1185">Reference proteome</keyword>
<evidence type="ECO:0000256" key="1">
    <source>
        <dbReference type="SAM" id="Phobius"/>
    </source>
</evidence>
<name>A0ABY7JR15_9FIRM</name>
<keyword evidence="1" id="KW-0812">Transmembrane</keyword>
<feature type="transmembrane region" description="Helical" evidence="1">
    <location>
        <begin position="136"/>
        <end position="156"/>
    </location>
</feature>
<dbReference type="EMBL" id="CP114052">
    <property type="protein sequence ID" value="WAW15807.1"/>
    <property type="molecule type" value="Genomic_DNA"/>
</dbReference>
<feature type="transmembrane region" description="Helical" evidence="1">
    <location>
        <begin position="21"/>
        <end position="43"/>
    </location>
</feature>
<proteinExistence type="predicted"/>
<organism evidence="2 3">
    <name type="scientific">Peptostreptococcus equinus</name>
    <dbReference type="NCBI Taxonomy" id="3003601"/>
    <lineage>
        <taxon>Bacteria</taxon>
        <taxon>Bacillati</taxon>
        <taxon>Bacillota</taxon>
        <taxon>Clostridia</taxon>
        <taxon>Peptostreptococcales</taxon>
        <taxon>Peptostreptococcaceae</taxon>
        <taxon>Peptostreptococcus</taxon>
    </lineage>
</organism>
<evidence type="ECO:0000313" key="2">
    <source>
        <dbReference type="EMBL" id="WAW15807.1"/>
    </source>
</evidence>
<keyword evidence="1" id="KW-1133">Transmembrane helix</keyword>
<keyword evidence="1" id="KW-0472">Membrane</keyword>
<accession>A0ABY7JR15</accession>
<protein>
    <recommendedName>
        <fullName evidence="4">DUF2975 domain-containing protein</fullName>
    </recommendedName>
</protein>
<sequence length="166" mass="19079">MNSHRIFTKKNNNETDNNKKFNIIEELIVSLTILLLIMVLSLSLPNLIYKINQGFYIHRCYKVVHEIIFNITIAGLIITLLIIKSLKSNFIQSIYYLLYILAIINIILSPISGLSLDYPIIGFELIQLKPNFNLDVWLFISGLLYLTFAIILKVGYKSLKNNDGTL</sequence>
<dbReference type="Proteomes" id="UP001164187">
    <property type="component" value="Chromosome"/>
</dbReference>
<dbReference type="RefSeq" id="WP_269312488.1">
    <property type="nucleotide sequence ID" value="NZ_CP114052.1"/>
</dbReference>
<evidence type="ECO:0000313" key="3">
    <source>
        <dbReference type="Proteomes" id="UP001164187"/>
    </source>
</evidence>